<name>A0A1F5FI30_9BACT</name>
<comment type="caution">
    <text evidence="7">The sequence shown here is derived from an EMBL/GenBank/DDBJ whole genome shotgun (WGS) entry which is preliminary data.</text>
</comment>
<comment type="similarity">
    <text evidence="2">Belongs to the acetate uptake transporter (AceTr) (TC 2.A.96) family.</text>
</comment>
<evidence type="ECO:0000256" key="5">
    <source>
        <dbReference type="ARBA" id="ARBA00023136"/>
    </source>
</evidence>
<organism evidence="7 8">
    <name type="scientific">Candidatus Coatesbacteria bacterium RBG_13_66_14</name>
    <dbReference type="NCBI Taxonomy" id="1817816"/>
    <lineage>
        <taxon>Bacteria</taxon>
        <taxon>Candidatus Coatesiibacteriota</taxon>
    </lineage>
</organism>
<keyword evidence="5 6" id="KW-0472">Membrane</keyword>
<evidence type="ECO:0000313" key="8">
    <source>
        <dbReference type="Proteomes" id="UP000177187"/>
    </source>
</evidence>
<dbReference type="PANTHER" id="PTHR30178">
    <property type="entry name" value="INNER MEMBRANE PROTEIN YAAH"/>
    <property type="match status" value="1"/>
</dbReference>
<feature type="transmembrane region" description="Helical" evidence="6">
    <location>
        <begin position="39"/>
        <end position="58"/>
    </location>
</feature>
<proteinExistence type="inferred from homology"/>
<evidence type="ECO:0000256" key="4">
    <source>
        <dbReference type="ARBA" id="ARBA00022989"/>
    </source>
</evidence>
<keyword evidence="4 6" id="KW-1133">Transmembrane helix</keyword>
<evidence type="ECO:0000256" key="2">
    <source>
        <dbReference type="ARBA" id="ARBA00005587"/>
    </source>
</evidence>
<protein>
    <submittedName>
        <fullName evidence="7">Uncharacterized protein</fullName>
    </submittedName>
</protein>
<feature type="transmembrane region" description="Helical" evidence="6">
    <location>
        <begin position="70"/>
        <end position="88"/>
    </location>
</feature>
<reference evidence="7 8" key="1">
    <citation type="journal article" date="2016" name="Nat. Commun.">
        <title>Thousands of microbial genomes shed light on interconnected biogeochemical processes in an aquifer system.</title>
        <authorList>
            <person name="Anantharaman K."/>
            <person name="Brown C.T."/>
            <person name="Hug L.A."/>
            <person name="Sharon I."/>
            <person name="Castelle C.J."/>
            <person name="Probst A.J."/>
            <person name="Thomas B.C."/>
            <person name="Singh A."/>
            <person name="Wilkins M.J."/>
            <person name="Karaoz U."/>
            <person name="Brodie E.L."/>
            <person name="Williams K.H."/>
            <person name="Hubbard S.S."/>
            <person name="Banfield J.F."/>
        </authorList>
    </citation>
    <scope>NUCLEOTIDE SEQUENCE [LARGE SCALE GENOMIC DNA]</scope>
</reference>
<feature type="transmembrane region" description="Helical" evidence="6">
    <location>
        <begin position="94"/>
        <end position="114"/>
    </location>
</feature>
<gene>
    <name evidence="7" type="ORF">A2Y64_06980</name>
</gene>
<accession>A0A1F5FI30</accession>
<dbReference type="NCBIfam" id="NF038013">
    <property type="entry name" value="AceTr_1"/>
    <property type="match status" value="1"/>
</dbReference>
<dbReference type="GO" id="GO:0005886">
    <property type="term" value="C:plasma membrane"/>
    <property type="evidence" value="ECO:0007669"/>
    <property type="project" value="TreeGrafter"/>
</dbReference>
<dbReference type="InterPro" id="IPR047622">
    <property type="entry name" value="GPR1_FUN34_YAAH"/>
</dbReference>
<feature type="transmembrane region" description="Helical" evidence="6">
    <location>
        <begin position="12"/>
        <end position="33"/>
    </location>
</feature>
<dbReference type="Pfam" id="PF01184">
    <property type="entry name" value="Gpr1_Fun34_YaaH"/>
    <property type="match status" value="1"/>
</dbReference>
<dbReference type="GO" id="GO:0071422">
    <property type="term" value="P:succinate transmembrane transport"/>
    <property type="evidence" value="ECO:0007669"/>
    <property type="project" value="TreeGrafter"/>
</dbReference>
<dbReference type="InterPro" id="IPR000791">
    <property type="entry name" value="Gpr1/Fun34/SatP-like"/>
</dbReference>
<dbReference type="PROSITE" id="PS01114">
    <property type="entry name" value="GPR1_FUN34_YAAH"/>
    <property type="match status" value="1"/>
</dbReference>
<dbReference type="AlphaFoldDB" id="A0A1F5FI30"/>
<dbReference type="EMBL" id="MFAF01000014">
    <property type="protein sequence ID" value="OGD79194.1"/>
    <property type="molecule type" value="Genomic_DNA"/>
</dbReference>
<evidence type="ECO:0000313" key="7">
    <source>
        <dbReference type="EMBL" id="OGD79194.1"/>
    </source>
</evidence>
<keyword evidence="3 6" id="KW-0812">Transmembrane</keyword>
<sequence>MADLKANPAPLGLMGFGMTTVLLNLQNAGLFAADQASTIILAMGVCYGGLAQIFAGVFEYKNGNTFGTTAFLSYGLFWLSLVAIKLFAPSGGFSPAFMGCYLFLWGLFTCYMWVGTWKKNRALQTVFLTLTILFWLLAVGDWTGIALITRIAGFEGILCGLSAFYLAAAEVLNEAKGRTVLPVGVVKP</sequence>
<feature type="transmembrane region" description="Helical" evidence="6">
    <location>
        <begin position="126"/>
        <end position="145"/>
    </location>
</feature>
<dbReference type="PANTHER" id="PTHR30178:SF3">
    <property type="entry name" value="SUCCINATE-ACETATE_PROTON SYMPORTER SATP"/>
    <property type="match status" value="1"/>
</dbReference>
<evidence type="ECO:0000256" key="1">
    <source>
        <dbReference type="ARBA" id="ARBA00004141"/>
    </source>
</evidence>
<dbReference type="Proteomes" id="UP000177187">
    <property type="component" value="Unassembled WGS sequence"/>
</dbReference>
<comment type="subcellular location">
    <subcellularLocation>
        <location evidence="1">Membrane</location>
        <topology evidence="1">Multi-pass membrane protein</topology>
    </subcellularLocation>
</comment>
<evidence type="ECO:0000256" key="3">
    <source>
        <dbReference type="ARBA" id="ARBA00022692"/>
    </source>
</evidence>
<dbReference type="InterPro" id="IPR047623">
    <property type="entry name" value="SatP"/>
</dbReference>
<dbReference type="GO" id="GO:0015360">
    <property type="term" value="F:acetate:proton symporter activity"/>
    <property type="evidence" value="ECO:0007669"/>
    <property type="project" value="TreeGrafter"/>
</dbReference>
<evidence type="ECO:0000256" key="6">
    <source>
        <dbReference type="SAM" id="Phobius"/>
    </source>
</evidence>